<reference evidence="3" key="1">
    <citation type="journal article" date="2019" name="Int. J. Syst. Evol. Microbiol.">
        <title>The Global Catalogue of Microorganisms (GCM) 10K type strain sequencing project: providing services to taxonomists for standard genome sequencing and annotation.</title>
        <authorList>
            <consortium name="The Broad Institute Genomics Platform"/>
            <consortium name="The Broad Institute Genome Sequencing Center for Infectious Disease"/>
            <person name="Wu L."/>
            <person name="Ma J."/>
        </authorList>
    </citation>
    <scope>NUCLEOTIDE SEQUENCE [LARGE SCALE GENOMIC DNA]</scope>
    <source>
        <strain evidence="3">JCM 16014</strain>
    </source>
</reference>
<dbReference type="EMBL" id="BAAAQN010000034">
    <property type="protein sequence ID" value="GAA2042659.1"/>
    <property type="molecule type" value="Genomic_DNA"/>
</dbReference>
<dbReference type="Proteomes" id="UP001500751">
    <property type="component" value="Unassembled WGS sequence"/>
</dbReference>
<name>A0ABP5GB41_9ACTN</name>
<dbReference type="InterPro" id="IPR041180">
    <property type="entry name" value="Nmad2"/>
</dbReference>
<organism evidence="2 3">
    <name type="scientific">Catenulispora yoronensis</name>
    <dbReference type="NCBI Taxonomy" id="450799"/>
    <lineage>
        <taxon>Bacteria</taxon>
        <taxon>Bacillati</taxon>
        <taxon>Actinomycetota</taxon>
        <taxon>Actinomycetes</taxon>
        <taxon>Catenulisporales</taxon>
        <taxon>Catenulisporaceae</taxon>
        <taxon>Catenulispora</taxon>
    </lineage>
</organism>
<protein>
    <recommendedName>
        <fullName evidence="1">Nucleotide modification associated domain-containing protein</fullName>
    </recommendedName>
</protein>
<dbReference type="Pfam" id="PF18753">
    <property type="entry name" value="Nmad2"/>
    <property type="match status" value="1"/>
</dbReference>
<gene>
    <name evidence="2" type="ORF">GCM10009839_51890</name>
</gene>
<dbReference type="RefSeq" id="WP_344668259.1">
    <property type="nucleotide sequence ID" value="NZ_BAAAQN010000034.1"/>
</dbReference>
<sequence length="141" mass="15904">MAEILSFEEYWADPEYRSRRPIMNSPRIIDRTGDNIYEPVSGGYRQLPSFHSNCDGSERADRKRADLGGNNVLIGERFTYWGRSGPALPGQIEFLAVGRGHRCNFANDQVSAVVRWFEDLPGGVQGAPAEWMAGDHSWRQS</sequence>
<proteinExistence type="predicted"/>
<evidence type="ECO:0000313" key="3">
    <source>
        <dbReference type="Proteomes" id="UP001500751"/>
    </source>
</evidence>
<keyword evidence="3" id="KW-1185">Reference proteome</keyword>
<comment type="caution">
    <text evidence="2">The sequence shown here is derived from an EMBL/GenBank/DDBJ whole genome shotgun (WGS) entry which is preliminary data.</text>
</comment>
<evidence type="ECO:0000313" key="2">
    <source>
        <dbReference type="EMBL" id="GAA2042659.1"/>
    </source>
</evidence>
<evidence type="ECO:0000259" key="1">
    <source>
        <dbReference type="Pfam" id="PF18753"/>
    </source>
</evidence>
<feature type="domain" description="Nucleotide modification associated" evidence="1">
    <location>
        <begin position="2"/>
        <end position="133"/>
    </location>
</feature>
<accession>A0ABP5GB41</accession>